<comment type="caution">
    <text evidence="1">The sequence shown here is derived from an EMBL/GenBank/DDBJ whole genome shotgun (WGS) entry which is preliminary data.</text>
</comment>
<gene>
    <name evidence="1" type="ORF">S03H2_47731</name>
</gene>
<feature type="non-terminal residue" evidence="1">
    <location>
        <position position="97"/>
    </location>
</feature>
<proteinExistence type="predicted"/>
<reference evidence="1" key="1">
    <citation type="journal article" date="2014" name="Front. Microbiol.">
        <title>High frequency of phylogenetically diverse reductive dehalogenase-homologous genes in deep subseafloor sedimentary metagenomes.</title>
        <authorList>
            <person name="Kawai M."/>
            <person name="Futagami T."/>
            <person name="Toyoda A."/>
            <person name="Takaki Y."/>
            <person name="Nishi S."/>
            <person name="Hori S."/>
            <person name="Arai W."/>
            <person name="Tsubouchi T."/>
            <person name="Morono Y."/>
            <person name="Uchiyama I."/>
            <person name="Ito T."/>
            <person name="Fujiyama A."/>
            <person name="Inagaki F."/>
            <person name="Takami H."/>
        </authorList>
    </citation>
    <scope>NUCLEOTIDE SEQUENCE</scope>
    <source>
        <strain evidence="1">Expedition CK06-06</strain>
    </source>
</reference>
<protein>
    <submittedName>
        <fullName evidence="1">Uncharacterized protein</fullName>
    </submittedName>
</protein>
<dbReference type="AlphaFoldDB" id="X1J6F4"/>
<evidence type="ECO:0000313" key="1">
    <source>
        <dbReference type="EMBL" id="GAH73929.1"/>
    </source>
</evidence>
<sequence length="97" mass="10841">MRKGKAFWQILEDYDIPATVFKIPANYPPVSTKQRTISGMGTPDILGSYGIFNYYTTETKELKENIGGGRIHPVNVIGNRVEAKLLGPVNAFKKDRP</sequence>
<name>X1J6F4_9ZZZZ</name>
<organism evidence="1">
    <name type="scientific">marine sediment metagenome</name>
    <dbReference type="NCBI Taxonomy" id="412755"/>
    <lineage>
        <taxon>unclassified sequences</taxon>
        <taxon>metagenomes</taxon>
        <taxon>ecological metagenomes</taxon>
    </lineage>
</organism>
<dbReference type="EMBL" id="BARU01030045">
    <property type="protein sequence ID" value="GAH73929.1"/>
    <property type="molecule type" value="Genomic_DNA"/>
</dbReference>
<accession>X1J6F4</accession>